<reference evidence="7 8" key="1">
    <citation type="submission" date="2020-06" db="EMBL/GenBank/DDBJ databases">
        <title>Complete genome of Azosprillum oryzae KACC14407.</title>
        <authorList>
            <person name="Kim M."/>
            <person name="Park Y.-J."/>
            <person name="Shin J.-H."/>
        </authorList>
    </citation>
    <scope>NUCLEOTIDE SEQUENCE [LARGE SCALE GENOMIC DNA]</scope>
    <source>
        <strain evidence="7 8">KACC 14407</strain>
        <plasmid evidence="7 8">unnamed3</plasmid>
    </source>
</reference>
<dbReference type="GO" id="GO:0016020">
    <property type="term" value="C:membrane"/>
    <property type="evidence" value="ECO:0007669"/>
    <property type="project" value="UniProtKB-SubCell"/>
</dbReference>
<dbReference type="OrthoDB" id="9807970at2"/>
<accession>A0A6N1AEL4</accession>
<organism evidence="7 8">
    <name type="scientific">Azospirillum oryzae</name>
    <dbReference type="NCBI Taxonomy" id="286727"/>
    <lineage>
        <taxon>Bacteria</taxon>
        <taxon>Pseudomonadati</taxon>
        <taxon>Pseudomonadota</taxon>
        <taxon>Alphaproteobacteria</taxon>
        <taxon>Rhodospirillales</taxon>
        <taxon>Azospirillaceae</taxon>
        <taxon>Azospirillum</taxon>
    </lineage>
</organism>
<keyword evidence="3 6" id="KW-0812">Transmembrane</keyword>
<name>A0A6N1AEL4_9PROT</name>
<evidence type="ECO:0000313" key="8">
    <source>
        <dbReference type="Proteomes" id="UP000509702"/>
    </source>
</evidence>
<proteinExistence type="inferred from homology"/>
<evidence type="ECO:0000256" key="3">
    <source>
        <dbReference type="ARBA" id="ARBA00022692"/>
    </source>
</evidence>
<keyword evidence="5 6" id="KW-0472">Membrane</keyword>
<dbReference type="RefSeq" id="WP_149198757.1">
    <property type="nucleotide sequence ID" value="NZ_BSOV01000100.1"/>
</dbReference>
<dbReference type="KEGG" id="aoz:HUE56_05445"/>
<feature type="transmembrane region" description="Helical" evidence="6">
    <location>
        <begin position="69"/>
        <end position="88"/>
    </location>
</feature>
<dbReference type="PANTHER" id="PTHR30238:SF4">
    <property type="entry name" value="SLL1022 PROTEIN"/>
    <property type="match status" value="1"/>
</dbReference>
<evidence type="ECO:0000313" key="7">
    <source>
        <dbReference type="EMBL" id="QKS49970.1"/>
    </source>
</evidence>
<feature type="transmembrane region" description="Helical" evidence="6">
    <location>
        <begin position="12"/>
        <end position="37"/>
    </location>
</feature>
<dbReference type="PANTHER" id="PTHR30238">
    <property type="entry name" value="MEMBRANE BOUND PREDICTED REDOX MODULATOR"/>
    <property type="match status" value="1"/>
</dbReference>
<comment type="similarity">
    <text evidence="2">Belongs to the TerC family.</text>
</comment>
<dbReference type="InterPro" id="IPR022301">
    <property type="entry name" value="Integral_membrane_YjbE"/>
</dbReference>
<geneLocation type="plasmid" evidence="7 8">
    <name>unnamed3</name>
</geneLocation>
<gene>
    <name evidence="7" type="ORF">HUE56_05445</name>
</gene>
<keyword evidence="7" id="KW-0614">Plasmid</keyword>
<dbReference type="EMBL" id="CP054617">
    <property type="protein sequence ID" value="QKS49970.1"/>
    <property type="molecule type" value="Genomic_DNA"/>
</dbReference>
<evidence type="ECO:0000256" key="4">
    <source>
        <dbReference type="ARBA" id="ARBA00022989"/>
    </source>
</evidence>
<protein>
    <submittedName>
        <fullName evidence="7">YjbE family putative metal transport protein</fullName>
    </submittedName>
</protein>
<evidence type="ECO:0000256" key="5">
    <source>
        <dbReference type="ARBA" id="ARBA00023136"/>
    </source>
</evidence>
<dbReference type="AlphaFoldDB" id="A0A6N1AEL4"/>
<dbReference type="InterPro" id="IPR005496">
    <property type="entry name" value="Integral_membrane_TerC"/>
</dbReference>
<evidence type="ECO:0000256" key="6">
    <source>
        <dbReference type="SAM" id="Phobius"/>
    </source>
</evidence>
<dbReference type="Proteomes" id="UP000509702">
    <property type="component" value="Plasmid unnamed3"/>
</dbReference>
<feature type="transmembrane region" description="Helical" evidence="6">
    <location>
        <begin position="151"/>
        <end position="173"/>
    </location>
</feature>
<evidence type="ECO:0000256" key="2">
    <source>
        <dbReference type="ARBA" id="ARBA00007511"/>
    </source>
</evidence>
<keyword evidence="8" id="KW-1185">Reference proteome</keyword>
<feature type="transmembrane region" description="Helical" evidence="6">
    <location>
        <begin position="179"/>
        <end position="199"/>
    </location>
</feature>
<sequence>MDSLIPELIALAQVVFIDLVLAGDNAIVVGMAAAGVARENRARVIFWGIAAAVVLRIGFALAATRLMDIIGLTLAGGLLLLWVCWKLFRELRSQREEAEAAALMGEDGDDAAAPAGGGKAVSTAIWEVIVADVSMSLDNVLAVAGAAREHLWVLAIGLLLSVALMGAAATVIARLLNRFHWIAYLGLAVIVYVAVRMIWQGSMEVMAFAQHVT</sequence>
<dbReference type="Pfam" id="PF03741">
    <property type="entry name" value="TerC"/>
    <property type="match status" value="1"/>
</dbReference>
<keyword evidence="4 6" id="KW-1133">Transmembrane helix</keyword>
<comment type="subcellular location">
    <subcellularLocation>
        <location evidence="1">Membrane</location>
        <topology evidence="1">Multi-pass membrane protein</topology>
    </subcellularLocation>
</comment>
<dbReference type="NCBIfam" id="TIGR03717">
    <property type="entry name" value="R_switched_YjbE"/>
    <property type="match status" value="1"/>
</dbReference>
<feature type="transmembrane region" description="Helical" evidence="6">
    <location>
        <begin position="44"/>
        <end position="63"/>
    </location>
</feature>
<evidence type="ECO:0000256" key="1">
    <source>
        <dbReference type="ARBA" id="ARBA00004141"/>
    </source>
</evidence>